<dbReference type="Proteomes" id="UP000013201">
    <property type="component" value="Unassembled WGS sequence"/>
</dbReference>
<dbReference type="OrthoDB" id="7285254at2"/>
<evidence type="ECO:0000313" key="2">
    <source>
        <dbReference type="Proteomes" id="UP000013201"/>
    </source>
</evidence>
<accession>N1MJW4</accession>
<organism evidence="1 2">
    <name type="scientific">Sphingobium indicum BiD32</name>
    <dbReference type="NCBI Taxonomy" id="1301087"/>
    <lineage>
        <taxon>Bacteria</taxon>
        <taxon>Pseudomonadati</taxon>
        <taxon>Pseudomonadota</taxon>
        <taxon>Alphaproteobacteria</taxon>
        <taxon>Sphingomonadales</taxon>
        <taxon>Sphingomonadaceae</taxon>
        <taxon>Sphingobium</taxon>
    </lineage>
</organism>
<dbReference type="AlphaFoldDB" id="N1MJW4"/>
<proteinExistence type="predicted"/>
<dbReference type="RefSeq" id="WP_006953603.1">
    <property type="nucleotide sequence ID" value="NZ_CAVK010000072.1"/>
</dbReference>
<comment type="caution">
    <text evidence="1">The sequence shown here is derived from an EMBL/GenBank/DDBJ whole genome shotgun (WGS) entry which is preliminary data.</text>
</comment>
<reference evidence="1 2" key="1">
    <citation type="submission" date="2013-03" db="EMBL/GenBank/DDBJ databases">
        <authorList>
            <person name="Le V."/>
        </authorList>
    </citation>
    <scope>NUCLEOTIDE SEQUENCE [LARGE SCALE GENOMIC DNA]</scope>
    <source>
        <strain evidence="1 2">BiD32</strain>
    </source>
</reference>
<name>N1MJW4_9SPHN</name>
<evidence type="ECO:0008006" key="3">
    <source>
        <dbReference type="Google" id="ProtNLM"/>
    </source>
</evidence>
<protein>
    <recommendedName>
        <fullName evidence="3">DUF1173 domain-containing protein</fullName>
    </recommendedName>
</protein>
<evidence type="ECO:0000313" key="1">
    <source>
        <dbReference type="EMBL" id="CCW17241.1"/>
    </source>
</evidence>
<keyword evidence="2" id="KW-1185">Reference proteome</keyword>
<reference evidence="2" key="2">
    <citation type="submission" date="2013-04" db="EMBL/GenBank/DDBJ databases">
        <title>Bisphenol A degrading Sphingobium sp. strain BiD32.</title>
        <authorList>
            <person name="Nielsen J.L."/>
            <person name="Zhou N.A."/>
            <person name="Kjeldal H."/>
        </authorList>
    </citation>
    <scope>NUCLEOTIDE SEQUENCE [LARGE SCALE GENOMIC DNA]</scope>
    <source>
        <strain evidence="2">BiD32</strain>
    </source>
</reference>
<gene>
    <name evidence="1" type="ORF">EBBID32_15800</name>
</gene>
<sequence length="431" mass="47818">MWLIARHSNGCGAGRIPLPAPVRDALMRWYVGTGSRGDEEAGIMLVQQARIGEKWIACDCLPAGEPPPILTPAFLSEAETYYLRRLTSANRPEHLPDCPFFRDQATNRITEVRTQESPADPPTGFFEVLRPAPEKLAQRPDEDSTDDRTRQASVPRLARLLWRLLNLSGLNRCPPLAEDTAELSISSEFKVLSTAAAKIEIAPGIELGRAFWTHAQALHSRRVYARLRELSHIWPRGHAPQAFLALFAQEFRGSTIHVAGSDPVVLANRVQSPSIRGNPIKGPYLTIIVAGEYPEAHGYAPLRAYAQPIYSGQRFIPVDSEFERSILRELINLRWSFDRNGIDLALEKPVFDTLTPAGPCRPDFVLEAHSRSTGEIRVLILEAMGSNDDAYLAAKAVVHPKMAHIAPVVCIRPRDLEEGRIGSLVRRAFGA</sequence>
<dbReference type="EMBL" id="CAVK010000072">
    <property type="protein sequence ID" value="CCW17241.1"/>
    <property type="molecule type" value="Genomic_DNA"/>
</dbReference>